<sequence length="248" mass="27113">MTEEDLGAQVYPVNEAGLAGDAAATTSEDRPGAREPVKLRSRDPEPAAETLPPPSEGAPKIRASKHRQPPPHSAGPEHEELPLQLQTRPGGRGVGATLLWSLGVVLMMVALGGQYAYFHRDQLALQAQWRPYLEMMCEIAECDLPPRRELTAIDLTDHAVQSHPQRDGALLITATLLNGAEFPQPFPDVEVVMMDIEQRPVASRRFVPAEYLAGRNPDSLFAAGQEAHLLLEVVDPGSQAVSFEFDFR</sequence>
<dbReference type="Proteomes" id="UP000199648">
    <property type="component" value="Unassembled WGS sequence"/>
</dbReference>
<dbReference type="Pfam" id="PF11906">
    <property type="entry name" value="DUF3426"/>
    <property type="match status" value="1"/>
</dbReference>
<keyword evidence="2" id="KW-0812">Transmembrane</keyword>
<name>A0A1G5PRG5_9GAMM</name>
<dbReference type="EMBL" id="FMWD01000002">
    <property type="protein sequence ID" value="SCZ52032.1"/>
    <property type="molecule type" value="Genomic_DNA"/>
</dbReference>
<proteinExistence type="predicted"/>
<keyword evidence="2" id="KW-0472">Membrane</keyword>
<evidence type="ECO:0000313" key="4">
    <source>
        <dbReference type="Proteomes" id="UP000199648"/>
    </source>
</evidence>
<evidence type="ECO:0000256" key="2">
    <source>
        <dbReference type="SAM" id="Phobius"/>
    </source>
</evidence>
<dbReference type="InterPro" id="IPR021834">
    <property type="entry name" value="DUF3426"/>
</dbReference>
<feature type="compositionally biased region" description="Basic and acidic residues" evidence="1">
    <location>
        <begin position="27"/>
        <end position="45"/>
    </location>
</feature>
<reference evidence="3 4" key="1">
    <citation type="submission" date="2016-10" db="EMBL/GenBank/DDBJ databases">
        <authorList>
            <person name="de Groot N.N."/>
        </authorList>
    </citation>
    <scope>NUCLEOTIDE SEQUENCE [LARGE SCALE GENOMIC DNA]</scope>
    <source>
        <strain evidence="3 4">HLD2</strain>
    </source>
</reference>
<keyword evidence="2" id="KW-1133">Transmembrane helix</keyword>
<evidence type="ECO:0000313" key="3">
    <source>
        <dbReference type="EMBL" id="SCZ52032.1"/>
    </source>
</evidence>
<protein>
    <recommendedName>
        <fullName evidence="5">DUF3426 domain-containing protein</fullName>
    </recommendedName>
</protein>
<gene>
    <name evidence="3" type="ORF">SAMN03097708_00652</name>
</gene>
<evidence type="ECO:0000256" key="1">
    <source>
        <dbReference type="SAM" id="MobiDB-lite"/>
    </source>
</evidence>
<accession>A0A1G5PRG5</accession>
<dbReference type="STRING" id="415747.SAMN03097708_00652"/>
<organism evidence="3 4">
    <name type="scientific">Thiohalomonas denitrificans</name>
    <dbReference type="NCBI Taxonomy" id="415747"/>
    <lineage>
        <taxon>Bacteria</taxon>
        <taxon>Pseudomonadati</taxon>
        <taxon>Pseudomonadota</taxon>
        <taxon>Gammaproteobacteria</taxon>
        <taxon>Thiohalomonadales</taxon>
        <taxon>Thiohalomonadaceae</taxon>
        <taxon>Thiohalomonas</taxon>
    </lineage>
</organism>
<feature type="transmembrane region" description="Helical" evidence="2">
    <location>
        <begin position="98"/>
        <end position="118"/>
    </location>
</feature>
<feature type="region of interest" description="Disordered" evidence="1">
    <location>
        <begin position="1"/>
        <end position="88"/>
    </location>
</feature>
<dbReference type="AlphaFoldDB" id="A0A1G5PRG5"/>
<keyword evidence="4" id="KW-1185">Reference proteome</keyword>
<evidence type="ECO:0008006" key="5">
    <source>
        <dbReference type="Google" id="ProtNLM"/>
    </source>
</evidence>